<sequence length="133" mass="15026">MNTATAEENGTPSADLRQNLRAPLIVQKIRIDSDRPVFFGYSKNISRSGLFIATTNPAEPGDQLDLEIPLPGSLEGTIRCRCEVVWRRPFGNHLPFELGMGIRFIDLPSELSKQIDDWIHEQHRLEAEKESPT</sequence>
<dbReference type="OrthoDB" id="5516249at2"/>
<name>A0A1M6LHG4_MALRU</name>
<keyword evidence="3" id="KW-1185">Reference proteome</keyword>
<evidence type="ECO:0000259" key="1">
    <source>
        <dbReference type="Pfam" id="PF07238"/>
    </source>
</evidence>
<dbReference type="SUPFAM" id="SSF141371">
    <property type="entry name" value="PilZ domain-like"/>
    <property type="match status" value="1"/>
</dbReference>
<feature type="domain" description="PilZ" evidence="1">
    <location>
        <begin position="16"/>
        <end position="119"/>
    </location>
</feature>
<protein>
    <submittedName>
        <fullName evidence="2">Myxococcus xanthus paralogous domain TIGR02266</fullName>
    </submittedName>
</protein>
<dbReference type="GO" id="GO:0035438">
    <property type="term" value="F:cyclic-di-GMP binding"/>
    <property type="evidence" value="ECO:0007669"/>
    <property type="project" value="InterPro"/>
</dbReference>
<accession>A0A1M6LHG4</accession>
<gene>
    <name evidence="2" type="ORF">SAMN02745165_02982</name>
</gene>
<dbReference type="EMBL" id="FQZT01000013">
    <property type="protein sequence ID" value="SHJ70626.1"/>
    <property type="molecule type" value="Genomic_DNA"/>
</dbReference>
<dbReference type="InterPro" id="IPR009875">
    <property type="entry name" value="PilZ_domain"/>
</dbReference>
<evidence type="ECO:0000313" key="2">
    <source>
        <dbReference type="EMBL" id="SHJ70626.1"/>
    </source>
</evidence>
<dbReference type="RefSeq" id="WP_072909534.1">
    <property type="nucleotide sequence ID" value="NZ_FQZT01000013.1"/>
</dbReference>
<reference evidence="2 3" key="1">
    <citation type="submission" date="2016-11" db="EMBL/GenBank/DDBJ databases">
        <authorList>
            <person name="Jaros S."/>
            <person name="Januszkiewicz K."/>
            <person name="Wedrychowicz H."/>
        </authorList>
    </citation>
    <scope>NUCLEOTIDE SEQUENCE [LARGE SCALE GENOMIC DNA]</scope>
    <source>
        <strain evidence="2 3">DSM 5091</strain>
    </source>
</reference>
<dbReference type="Pfam" id="PF07238">
    <property type="entry name" value="PilZ"/>
    <property type="match status" value="1"/>
</dbReference>
<evidence type="ECO:0000313" key="3">
    <source>
        <dbReference type="Proteomes" id="UP000184171"/>
    </source>
</evidence>
<dbReference type="Gene3D" id="2.40.10.220">
    <property type="entry name" value="predicted glycosyltransferase like domains"/>
    <property type="match status" value="1"/>
</dbReference>
<dbReference type="AlphaFoldDB" id="A0A1M6LHG4"/>
<dbReference type="Proteomes" id="UP000184171">
    <property type="component" value="Unassembled WGS sequence"/>
</dbReference>
<proteinExistence type="predicted"/>
<organism evidence="2 3">
    <name type="scientific">Malonomonas rubra DSM 5091</name>
    <dbReference type="NCBI Taxonomy" id="1122189"/>
    <lineage>
        <taxon>Bacteria</taxon>
        <taxon>Pseudomonadati</taxon>
        <taxon>Thermodesulfobacteriota</taxon>
        <taxon>Desulfuromonadia</taxon>
        <taxon>Desulfuromonadales</taxon>
        <taxon>Geopsychrobacteraceae</taxon>
        <taxon>Malonomonas</taxon>
    </lineage>
</organism>
<dbReference type="STRING" id="1122189.SAMN02745165_02982"/>